<dbReference type="PANTHER" id="PTHR34351:SF1">
    <property type="entry name" value="SLR1927 PROTEIN"/>
    <property type="match status" value="1"/>
</dbReference>
<organism evidence="3 4">
    <name type="scientific">Lyngbya confervoides BDU141951</name>
    <dbReference type="NCBI Taxonomy" id="1574623"/>
    <lineage>
        <taxon>Bacteria</taxon>
        <taxon>Bacillati</taxon>
        <taxon>Cyanobacteriota</taxon>
        <taxon>Cyanophyceae</taxon>
        <taxon>Oscillatoriophycideae</taxon>
        <taxon>Oscillatoriales</taxon>
        <taxon>Microcoleaceae</taxon>
        <taxon>Lyngbya</taxon>
    </lineage>
</organism>
<protein>
    <submittedName>
        <fullName evidence="3">DUF58 domain-containing protein</fullName>
    </submittedName>
</protein>
<feature type="transmembrane region" description="Helical" evidence="1">
    <location>
        <begin position="27"/>
        <end position="46"/>
    </location>
</feature>
<dbReference type="Pfam" id="PF01882">
    <property type="entry name" value="DUF58"/>
    <property type="match status" value="1"/>
</dbReference>
<dbReference type="InterPro" id="IPR002881">
    <property type="entry name" value="DUF58"/>
</dbReference>
<reference evidence="3 4" key="1">
    <citation type="journal article" date="2015" name="Genome Announc.">
        <title>Draft Genome Sequence of Filamentous Marine Cyanobacterium Lyngbya confervoides Strain BDU141951.</title>
        <authorList>
            <person name="Chandrababunaidu M.M."/>
            <person name="Sen D."/>
            <person name="Tripathy S."/>
        </authorList>
    </citation>
    <scope>NUCLEOTIDE SEQUENCE [LARGE SCALE GENOMIC DNA]</scope>
    <source>
        <strain evidence="3 4">BDU141951</strain>
    </source>
</reference>
<sequence length="444" mass="50508">MMVYLSYHLQRCAYGLRRWLGQQFTPMGLGVLVCLGITAIAGLGSIQSLMHLVFFLALALLLVAFLGRCTLRYAVRASRSLPPFGTVGEVLYYPVVLQNLTPTPQSGLKLVESLPEPFPSFREFQDLRQRYRNRYQRRSQWRRYLAKGRWALAPRVDLPPLSARQKTEVTGKILPLRRGRLQLPALALLCPDPLGLLYRRQTCPIAQSVCILPQRYQIPPLNLPNLRTYQPGEAVITSAVGESLEFRSLRDYRPGDPSNTIHWKSWAKLGRPVVKEQQEETALHHGLILDTFQTQTQSDLFEAAIAIAISILTQEQAEATLMDVMLAAPKPRYWTVGQGRSQQLRILETLATLLPCPVQTLHGLMPLVQARLPHLSGCLCILLSDDETRYLFVEQLVRHQIPTKVILLGDSWVYPQDRFDRFRSDLCQIHFVALSQLQQDLLQL</sequence>
<gene>
    <name evidence="3" type="ORF">QQ91_0012430</name>
</gene>
<evidence type="ECO:0000259" key="2">
    <source>
        <dbReference type="Pfam" id="PF01882"/>
    </source>
</evidence>
<comment type="caution">
    <text evidence="3">The sequence shown here is derived from an EMBL/GenBank/DDBJ whole genome shotgun (WGS) entry which is preliminary data.</text>
</comment>
<proteinExistence type="predicted"/>
<dbReference type="EMBL" id="JTHE03000066">
    <property type="protein sequence ID" value="MCM1983624.1"/>
    <property type="molecule type" value="Genomic_DNA"/>
</dbReference>
<evidence type="ECO:0000313" key="3">
    <source>
        <dbReference type="EMBL" id="MCM1983624.1"/>
    </source>
</evidence>
<feature type="domain" description="DUF58" evidence="2">
    <location>
        <begin position="249"/>
        <end position="355"/>
    </location>
</feature>
<evidence type="ECO:0000313" key="4">
    <source>
        <dbReference type="Proteomes" id="UP000031561"/>
    </source>
</evidence>
<keyword evidence="4" id="KW-1185">Reference proteome</keyword>
<feature type="transmembrane region" description="Helical" evidence="1">
    <location>
        <begin position="52"/>
        <end position="71"/>
    </location>
</feature>
<dbReference type="AlphaFoldDB" id="A0ABD4T4V8"/>
<keyword evidence="1" id="KW-0472">Membrane</keyword>
<dbReference type="RefSeq" id="WP_236096179.1">
    <property type="nucleotide sequence ID" value="NZ_JTHE03000066.1"/>
</dbReference>
<name>A0ABD4T4V8_9CYAN</name>
<dbReference type="Proteomes" id="UP000031561">
    <property type="component" value="Unassembled WGS sequence"/>
</dbReference>
<keyword evidence="1" id="KW-0812">Transmembrane</keyword>
<keyword evidence="1" id="KW-1133">Transmembrane helix</keyword>
<dbReference type="PANTHER" id="PTHR34351">
    <property type="entry name" value="SLR1927 PROTEIN-RELATED"/>
    <property type="match status" value="1"/>
</dbReference>
<evidence type="ECO:0000256" key="1">
    <source>
        <dbReference type="SAM" id="Phobius"/>
    </source>
</evidence>
<accession>A0ABD4T4V8</accession>